<dbReference type="EMBL" id="BLAY01000148">
    <property type="protein sequence ID" value="GET42099.1"/>
    <property type="molecule type" value="Genomic_DNA"/>
</dbReference>
<dbReference type="Proteomes" id="UP001050975">
    <property type="component" value="Unassembled WGS sequence"/>
</dbReference>
<evidence type="ECO:0000313" key="4">
    <source>
        <dbReference type="EMBL" id="GET42099.1"/>
    </source>
</evidence>
<accession>A0AAV3WLS2</accession>
<dbReference type="PRINTS" id="PR00081">
    <property type="entry name" value="GDHRDH"/>
</dbReference>
<evidence type="ECO:0000256" key="1">
    <source>
        <dbReference type="ARBA" id="ARBA00006484"/>
    </source>
</evidence>
<comment type="similarity">
    <text evidence="1 3">Belongs to the short-chain dehydrogenases/reductases (SDR) family.</text>
</comment>
<name>A0AAV3WLS2_9CYAN</name>
<dbReference type="PANTHER" id="PTHR43477:SF1">
    <property type="entry name" value="DIHYDROANTICAPSIN 7-DEHYDROGENASE"/>
    <property type="match status" value="1"/>
</dbReference>
<dbReference type="PANTHER" id="PTHR43477">
    <property type="entry name" value="DIHYDROANTICAPSIN 7-DEHYDROGENASE"/>
    <property type="match status" value="1"/>
</dbReference>
<comment type="caution">
    <text evidence="4">The sequence shown here is derived from an EMBL/GenBank/DDBJ whole genome shotgun (WGS) entry which is preliminary data.</text>
</comment>
<evidence type="ECO:0000256" key="2">
    <source>
        <dbReference type="ARBA" id="ARBA00023002"/>
    </source>
</evidence>
<organism evidence="4 5">
    <name type="scientific">Microseira wollei NIES-4236</name>
    <dbReference type="NCBI Taxonomy" id="2530354"/>
    <lineage>
        <taxon>Bacteria</taxon>
        <taxon>Bacillati</taxon>
        <taxon>Cyanobacteriota</taxon>
        <taxon>Cyanophyceae</taxon>
        <taxon>Oscillatoriophycideae</taxon>
        <taxon>Aerosakkonematales</taxon>
        <taxon>Aerosakkonemataceae</taxon>
        <taxon>Microseira</taxon>
    </lineage>
</organism>
<dbReference type="Gene3D" id="3.40.50.720">
    <property type="entry name" value="NAD(P)-binding Rossmann-like Domain"/>
    <property type="match status" value="1"/>
</dbReference>
<keyword evidence="2" id="KW-0560">Oxidoreductase</keyword>
<dbReference type="Pfam" id="PF00106">
    <property type="entry name" value="adh_short"/>
    <property type="match status" value="1"/>
</dbReference>
<dbReference type="InterPro" id="IPR002347">
    <property type="entry name" value="SDR_fam"/>
</dbReference>
<dbReference type="AlphaFoldDB" id="A0AAV3WLS2"/>
<dbReference type="InterPro" id="IPR036291">
    <property type="entry name" value="NAD(P)-bd_dom_sf"/>
</dbReference>
<dbReference type="GO" id="GO:0016491">
    <property type="term" value="F:oxidoreductase activity"/>
    <property type="evidence" value="ECO:0007669"/>
    <property type="project" value="UniProtKB-KW"/>
</dbReference>
<evidence type="ECO:0000313" key="5">
    <source>
        <dbReference type="Proteomes" id="UP001050975"/>
    </source>
</evidence>
<dbReference type="CDD" id="cd05233">
    <property type="entry name" value="SDR_c"/>
    <property type="match status" value="1"/>
</dbReference>
<dbReference type="InterPro" id="IPR051122">
    <property type="entry name" value="SDR_DHRS6-like"/>
</dbReference>
<dbReference type="RefSeq" id="WP_226589125.1">
    <property type="nucleotide sequence ID" value="NZ_BLAY01000148.1"/>
</dbReference>
<proteinExistence type="inferred from homology"/>
<dbReference type="PRINTS" id="PR00080">
    <property type="entry name" value="SDRFAMILY"/>
</dbReference>
<evidence type="ECO:0000256" key="3">
    <source>
        <dbReference type="RuleBase" id="RU000363"/>
    </source>
</evidence>
<gene>
    <name evidence="4" type="ORF">MiSe_69130</name>
</gene>
<sequence length="296" mass="32629">MTLKNRLKAALTAFVNPSAIQKPATQKPLPKLEPDPAVVMDNQLLAGKNVLVTGAGKNIGRSIALEMAKQGANVFFTDVSESKIIQIDKELKNYPVKSQGYVSDISKPEDIDDLHGSLGKNQVKIDILVNNVGIKFETIGINNLDLGEWHKTFNTNVFGPMYLTKLISQMMVSDRIQGSIIFMTSVHQKEIIRWPSYSASKAALGMIIPELAVDLAPYGIRVNGIAPAWVAEDEEGHPFSQEYHLLHHSSINPRYIGRAAVYLASDYFSMFTTGTIIKIDAGASLYNYRVAQNPPQ</sequence>
<dbReference type="SUPFAM" id="SSF51735">
    <property type="entry name" value="NAD(P)-binding Rossmann-fold domains"/>
    <property type="match status" value="1"/>
</dbReference>
<reference evidence="4" key="1">
    <citation type="submission" date="2019-10" db="EMBL/GenBank/DDBJ databases">
        <title>Draft genome sequece of Microseira wollei NIES-4236.</title>
        <authorList>
            <person name="Yamaguchi H."/>
            <person name="Suzuki S."/>
            <person name="Kawachi M."/>
        </authorList>
    </citation>
    <scope>NUCLEOTIDE SEQUENCE</scope>
    <source>
        <strain evidence="4">NIES-4236</strain>
    </source>
</reference>
<keyword evidence="5" id="KW-1185">Reference proteome</keyword>
<protein>
    <submittedName>
        <fullName evidence="4">3-oxoacyl-[acyl-carrier protein] reductase</fullName>
    </submittedName>
</protein>